<keyword evidence="4" id="KW-1185">Reference proteome</keyword>
<dbReference type="SUPFAM" id="SSF53098">
    <property type="entry name" value="Ribonuclease H-like"/>
    <property type="match status" value="1"/>
</dbReference>
<dbReference type="InterPro" id="IPR012337">
    <property type="entry name" value="RNaseH-like_sf"/>
</dbReference>
<comment type="caution">
    <text evidence="3">The sequence shown here is derived from an EMBL/GenBank/DDBJ whole genome shotgun (WGS) entry which is preliminary data.</text>
</comment>
<dbReference type="SUPFAM" id="SSF63748">
    <property type="entry name" value="Tudor/PWWP/MBT"/>
    <property type="match status" value="1"/>
</dbReference>
<feature type="region of interest" description="Disordered" evidence="1">
    <location>
        <begin position="250"/>
        <end position="288"/>
    </location>
</feature>
<dbReference type="CDD" id="cd05162">
    <property type="entry name" value="PWWP"/>
    <property type="match status" value="1"/>
</dbReference>
<dbReference type="Gramene" id="KVH90512">
    <property type="protein sequence ID" value="KVH90512"/>
    <property type="gene ID" value="Ccrd_007550"/>
</dbReference>
<feature type="region of interest" description="Disordered" evidence="1">
    <location>
        <begin position="421"/>
        <end position="466"/>
    </location>
</feature>
<feature type="compositionally biased region" description="Basic and acidic residues" evidence="1">
    <location>
        <begin position="74"/>
        <end position="98"/>
    </location>
</feature>
<dbReference type="InterPro" id="IPR000313">
    <property type="entry name" value="PWWP_dom"/>
</dbReference>
<evidence type="ECO:0000313" key="3">
    <source>
        <dbReference type="EMBL" id="KVH90512.1"/>
    </source>
</evidence>
<dbReference type="PROSITE" id="PS50812">
    <property type="entry name" value="PWWP"/>
    <property type="match status" value="1"/>
</dbReference>
<sequence length="497" mass="56460">MAMEVKVYCRRRKREKTQQIDHIPKCFQLPRSVSASKPRTDFSLPICSSKDRELELRISKEIQSSVIVESSDMSNDKIRHTDDLSSTRSTEPESRRQETLTNGMELTVTDKSFGKNAQIQPCSNRNGEDRDDTATVLEFTPNRSLLTENSEICATPGSVVWAKTGQCWWPAEVKFKLLQERNCCLPDRKESIISSYILGERSSKSQSSTVGFKRHLLVQYFGKNGSAWVDPATDLSPFEEALHYKEHPRSCKESSGSLDGHDHLNHHDQLPAETMNSTGPKMGSRKDPSWKYGVEIEVSGEGGKKVIWWDNFGDETPELKAFAIRILGLTCSIAVCERNWNKFNQMHTKRRNCLSMDKMNSLLYIMYNKKLKHRFLKKQSLKEEDDPLIIDEVSSDDEWIANPNDEEDVNSEVVSIEAGNGVEDACPSSSSRKRKERENSSSSSRAGTDCTGRVRSKRERKRKEVSCPLYTSRKVRRFKIMRSLGLAAPVGSPFNTP</sequence>
<dbReference type="STRING" id="59895.A0A103XGZ9"/>
<dbReference type="Proteomes" id="UP000243975">
    <property type="component" value="Unassembled WGS sequence"/>
</dbReference>
<proteinExistence type="predicted"/>
<protein>
    <submittedName>
        <fullName evidence="3">HAT dimerization</fullName>
    </submittedName>
</protein>
<dbReference type="EMBL" id="LEKV01005102">
    <property type="protein sequence ID" value="KVH90512.1"/>
    <property type="molecule type" value="Genomic_DNA"/>
</dbReference>
<organism evidence="3 4">
    <name type="scientific">Cynara cardunculus var. scolymus</name>
    <name type="common">Globe artichoke</name>
    <name type="synonym">Cynara scolymus</name>
    <dbReference type="NCBI Taxonomy" id="59895"/>
    <lineage>
        <taxon>Eukaryota</taxon>
        <taxon>Viridiplantae</taxon>
        <taxon>Streptophyta</taxon>
        <taxon>Embryophyta</taxon>
        <taxon>Tracheophyta</taxon>
        <taxon>Spermatophyta</taxon>
        <taxon>Magnoliopsida</taxon>
        <taxon>eudicotyledons</taxon>
        <taxon>Gunneridae</taxon>
        <taxon>Pentapetalae</taxon>
        <taxon>asterids</taxon>
        <taxon>campanulids</taxon>
        <taxon>Asterales</taxon>
        <taxon>Asteraceae</taxon>
        <taxon>Carduoideae</taxon>
        <taxon>Cardueae</taxon>
        <taxon>Carduinae</taxon>
        <taxon>Cynara</taxon>
    </lineage>
</organism>
<dbReference type="InterPro" id="IPR008906">
    <property type="entry name" value="HATC_C_dom"/>
</dbReference>
<accession>A0A103XGZ9</accession>
<feature type="compositionally biased region" description="Basic residues" evidence="1">
    <location>
        <begin position="454"/>
        <end position="463"/>
    </location>
</feature>
<dbReference type="AlphaFoldDB" id="A0A103XGZ9"/>
<evidence type="ECO:0000259" key="2">
    <source>
        <dbReference type="PROSITE" id="PS50812"/>
    </source>
</evidence>
<dbReference type="Gene3D" id="2.30.30.140">
    <property type="match status" value="1"/>
</dbReference>
<evidence type="ECO:0000313" key="4">
    <source>
        <dbReference type="Proteomes" id="UP000243975"/>
    </source>
</evidence>
<name>A0A103XGZ9_CYNCS</name>
<dbReference type="GO" id="GO:0046983">
    <property type="term" value="F:protein dimerization activity"/>
    <property type="evidence" value="ECO:0007669"/>
    <property type="project" value="InterPro"/>
</dbReference>
<dbReference type="Pfam" id="PF05699">
    <property type="entry name" value="Dimer_Tnp_hAT"/>
    <property type="match status" value="1"/>
</dbReference>
<dbReference type="Pfam" id="PF00855">
    <property type="entry name" value="PWWP"/>
    <property type="match status" value="1"/>
</dbReference>
<feature type="domain" description="PWWP" evidence="2">
    <location>
        <begin position="156"/>
        <end position="240"/>
    </location>
</feature>
<reference evidence="3 4" key="1">
    <citation type="journal article" date="2016" name="Sci. Rep.">
        <title>The genome sequence of the outbreeding globe artichoke constructed de novo incorporating a phase-aware low-pass sequencing strategy of F1 progeny.</title>
        <authorList>
            <person name="Scaglione D."/>
            <person name="Reyes-Chin-Wo S."/>
            <person name="Acquadro A."/>
            <person name="Froenicke L."/>
            <person name="Portis E."/>
            <person name="Beitel C."/>
            <person name="Tirone M."/>
            <person name="Mauro R."/>
            <person name="Lo Monaco A."/>
            <person name="Mauromicale G."/>
            <person name="Faccioli P."/>
            <person name="Cattivelli L."/>
            <person name="Rieseberg L."/>
            <person name="Michelmore R."/>
            <person name="Lanteri S."/>
        </authorList>
    </citation>
    <scope>NUCLEOTIDE SEQUENCE [LARGE SCALE GENOMIC DNA]</scope>
    <source>
        <strain evidence="3">2C</strain>
    </source>
</reference>
<feature type="compositionally biased region" description="Basic and acidic residues" evidence="1">
    <location>
        <begin position="259"/>
        <end position="270"/>
    </location>
</feature>
<evidence type="ECO:0000256" key="1">
    <source>
        <dbReference type="SAM" id="MobiDB-lite"/>
    </source>
</evidence>
<gene>
    <name evidence="3" type="ORF">Ccrd_007550</name>
</gene>
<feature type="region of interest" description="Disordered" evidence="1">
    <location>
        <begin position="69"/>
        <end position="102"/>
    </location>
</feature>